<name>A0AA90KFU0_9ACTN</name>
<protein>
    <submittedName>
        <fullName evidence="2">Uncharacterized protein</fullName>
    </submittedName>
</protein>
<dbReference type="AlphaFoldDB" id="A0AA90KFU0"/>
<feature type="compositionally biased region" description="Pro residues" evidence="1">
    <location>
        <begin position="399"/>
        <end position="415"/>
    </location>
</feature>
<dbReference type="RefSeq" id="WP_282698582.1">
    <property type="nucleotide sequence ID" value="NZ_JABXJJ020000009.1"/>
</dbReference>
<evidence type="ECO:0000313" key="2">
    <source>
        <dbReference type="EMBL" id="MDI5969329.1"/>
    </source>
</evidence>
<feature type="region of interest" description="Disordered" evidence="1">
    <location>
        <begin position="373"/>
        <end position="415"/>
    </location>
</feature>
<sequence>MLSVEDLRDAKPQAWRDAADDAIAAAKHCRAVASYARDDVAATLKMCWVSDAGRAARARFVQHAGDYEAAGDALHGLAKTYDTLADAVSDAQRTLHAALDHAAAHGLTVAGDGEVTGHASGHDQDAVHDQVTHAAGLIADALAAATRADSTAADEMRTITALTTITSPDLVAQALAHEADSPLGIALRLNQGPDGLHPLNISATQLDAIRQASQETGISQQLLMSIVWQEQQWYQNSDPGLGGPQALAGHLFDWALEQTVKPDKSLGITHMKIPTARQVIARDRAAFTVDGTYLDDLDDARLTKYIEQNPGEDIRLSAHYLRHTAVRGGAIRPRAEHWETLQPRLHDAGAWAALTNSQRQQALNEIAAQTPAGTSFDLSPLYTPPGVTTTGTGTGPAVPGIPSPAPGPAPTPPVG</sequence>
<feature type="compositionally biased region" description="Low complexity" evidence="1">
    <location>
        <begin position="384"/>
        <end position="398"/>
    </location>
</feature>
<gene>
    <name evidence="2" type="ORF">POF50_008215</name>
</gene>
<reference evidence="2" key="1">
    <citation type="submission" date="2023-05" db="EMBL/GenBank/DDBJ databases">
        <title>Streptantibioticus silvisoli sp. nov., acidotolerant actinomycetes 1 from pine litter.</title>
        <authorList>
            <person name="Swiecimska M."/>
            <person name="Golinska P."/>
            <person name="Sangal V."/>
            <person name="Wachnowicz B."/>
            <person name="Goodfellow M."/>
        </authorList>
    </citation>
    <scope>NUCLEOTIDE SEQUENCE</scope>
    <source>
        <strain evidence="2">SL13</strain>
    </source>
</reference>
<dbReference type="EMBL" id="JABXJJ020000009">
    <property type="protein sequence ID" value="MDI5969329.1"/>
    <property type="molecule type" value="Genomic_DNA"/>
</dbReference>
<comment type="caution">
    <text evidence="2">The sequence shown here is derived from an EMBL/GenBank/DDBJ whole genome shotgun (WGS) entry which is preliminary data.</text>
</comment>
<evidence type="ECO:0000256" key="1">
    <source>
        <dbReference type="SAM" id="MobiDB-lite"/>
    </source>
</evidence>
<organism evidence="2">
    <name type="scientific">Streptantibioticus silvisoli</name>
    <dbReference type="NCBI Taxonomy" id="2705255"/>
    <lineage>
        <taxon>Bacteria</taxon>
        <taxon>Bacillati</taxon>
        <taxon>Actinomycetota</taxon>
        <taxon>Actinomycetes</taxon>
        <taxon>Kitasatosporales</taxon>
        <taxon>Streptomycetaceae</taxon>
        <taxon>Streptantibioticus</taxon>
    </lineage>
</organism>
<accession>A0AA90KFU0</accession>
<proteinExistence type="predicted"/>